<evidence type="ECO:0000313" key="1">
    <source>
        <dbReference type="EMBL" id="MBS2551006.1"/>
    </source>
</evidence>
<accession>A0ABS5KY58</accession>
<name>A0ABS5KY58_9ACTN</name>
<keyword evidence="2" id="KW-1185">Reference proteome</keyword>
<comment type="caution">
    <text evidence="1">The sequence shown here is derived from an EMBL/GenBank/DDBJ whole genome shotgun (WGS) entry which is preliminary data.</text>
</comment>
<reference evidence="1 2" key="1">
    <citation type="submission" date="2020-02" db="EMBL/GenBank/DDBJ databases">
        <title>Acidophilic actinobacteria isolated from forest soil.</title>
        <authorList>
            <person name="Golinska P."/>
        </authorList>
    </citation>
    <scope>NUCLEOTIDE SEQUENCE [LARGE SCALE GENOMIC DNA]</scope>
    <source>
        <strain evidence="1 2">NL8</strain>
    </source>
</reference>
<dbReference type="EMBL" id="JAAFYZ010000123">
    <property type="protein sequence ID" value="MBS2551006.1"/>
    <property type="molecule type" value="Genomic_DNA"/>
</dbReference>
<gene>
    <name evidence="1" type="ORF">KGQ19_29465</name>
</gene>
<organism evidence="1 2">
    <name type="scientific">Catenulispora pinistramenti</name>
    <dbReference type="NCBI Taxonomy" id="2705254"/>
    <lineage>
        <taxon>Bacteria</taxon>
        <taxon>Bacillati</taxon>
        <taxon>Actinomycetota</taxon>
        <taxon>Actinomycetes</taxon>
        <taxon>Catenulisporales</taxon>
        <taxon>Catenulisporaceae</taxon>
        <taxon>Catenulispora</taxon>
    </lineage>
</organism>
<evidence type="ECO:0000313" key="2">
    <source>
        <dbReference type="Proteomes" id="UP000730482"/>
    </source>
</evidence>
<sequence length="132" mass="14264">MSHLTDIMVSVGFPDQPTVEALSRWIDEEAPVRGVGGPVEGRWVGNLAETTGPRTQWGGGKAPGCVVFAGTLNHVDIGGLLAHIASVPWRAPEVLQVFVRDEYDTVFQVWMFQDGRLCPMIGSRAEPPAPQA</sequence>
<proteinExistence type="predicted"/>
<protein>
    <submittedName>
        <fullName evidence="1">Uncharacterized protein</fullName>
    </submittedName>
</protein>
<dbReference type="RefSeq" id="WP_212014879.1">
    <property type="nucleotide sequence ID" value="NZ_JAAFYZ010000123.1"/>
</dbReference>
<dbReference type="Proteomes" id="UP000730482">
    <property type="component" value="Unassembled WGS sequence"/>
</dbReference>